<dbReference type="PROSITE" id="PS50144">
    <property type="entry name" value="MATH"/>
    <property type="match status" value="2"/>
</dbReference>
<dbReference type="InterPro" id="IPR008974">
    <property type="entry name" value="TRAF-like"/>
</dbReference>
<dbReference type="SMART" id="SM00061">
    <property type="entry name" value="MATH"/>
    <property type="match status" value="2"/>
</dbReference>
<sequence length="290" mass="33437">MRTKPRTKRNLRDLKVEDQTHNVVFPSQQHPDSACVFRSTRDDKPFHFTLKVQSFSFLKAALAKSQRHRYESHSFDVGGYKWKLALYPNGDVKRNGRADHISLYLVSAVDYILSTNSEVNVVFTFLIYDNLKDKYLTVQDGKIRCFHAMKTEWGFEKLVSLDTFNDASNGLLVDDCCVFGVDIFVMKCNDRKGEVLSLINQPTNNKYTWKLNNFSQLGSIFKESNPFTVESYPWKIQLYPRGCSEAKSGFLSMYLMFDSSNELPQGSQVYVEYEMAMLSQLEAAPEKKNL</sequence>
<dbReference type="PANTHER" id="PTHR46162">
    <property type="entry name" value="TRAF-LIKE FAMILY PROTEIN"/>
    <property type="match status" value="1"/>
</dbReference>
<name>A0ABM3L8B9_CUCME</name>
<evidence type="ECO:0000313" key="3">
    <source>
        <dbReference type="RefSeq" id="XP_050946285.1"/>
    </source>
</evidence>
<dbReference type="SUPFAM" id="SSF49599">
    <property type="entry name" value="TRAF domain-like"/>
    <property type="match status" value="2"/>
</dbReference>
<gene>
    <name evidence="3" type="primary">LOC103503525</name>
</gene>
<dbReference type="Gene3D" id="2.60.210.10">
    <property type="entry name" value="Apoptosis, Tumor Necrosis Factor Receptor Associated Protein 2, Chain A"/>
    <property type="match status" value="2"/>
</dbReference>
<evidence type="ECO:0000313" key="2">
    <source>
        <dbReference type="Proteomes" id="UP001652600"/>
    </source>
</evidence>
<dbReference type="Proteomes" id="UP001652600">
    <property type="component" value="Chromosome 9"/>
</dbReference>
<feature type="domain" description="MATH" evidence="1">
    <location>
        <begin position="204"/>
        <end position="290"/>
    </location>
</feature>
<dbReference type="Pfam" id="PF22486">
    <property type="entry name" value="MATH_2"/>
    <property type="match status" value="2"/>
</dbReference>
<dbReference type="InterPro" id="IPR002083">
    <property type="entry name" value="MATH/TRAF_dom"/>
</dbReference>
<organism evidence="2 3">
    <name type="scientific">Cucumis melo</name>
    <name type="common">Muskmelon</name>
    <dbReference type="NCBI Taxonomy" id="3656"/>
    <lineage>
        <taxon>Eukaryota</taxon>
        <taxon>Viridiplantae</taxon>
        <taxon>Streptophyta</taxon>
        <taxon>Embryophyta</taxon>
        <taxon>Tracheophyta</taxon>
        <taxon>Spermatophyta</taxon>
        <taxon>Magnoliopsida</taxon>
        <taxon>eudicotyledons</taxon>
        <taxon>Gunneridae</taxon>
        <taxon>Pentapetalae</taxon>
        <taxon>rosids</taxon>
        <taxon>fabids</taxon>
        <taxon>Cucurbitales</taxon>
        <taxon>Cucurbitaceae</taxon>
        <taxon>Benincaseae</taxon>
        <taxon>Cucumis</taxon>
    </lineage>
</organism>
<proteinExistence type="predicted"/>
<evidence type="ECO:0000259" key="1">
    <source>
        <dbReference type="PROSITE" id="PS50144"/>
    </source>
</evidence>
<dbReference type="PANTHER" id="PTHR46162:SF65">
    <property type="entry name" value="F9D12.8 PROTEIN-RELATED"/>
    <property type="match status" value="1"/>
</dbReference>
<feature type="domain" description="MATH" evidence="1">
    <location>
        <begin position="45"/>
        <end position="183"/>
    </location>
</feature>
<dbReference type="RefSeq" id="XP_050946285.1">
    <property type="nucleotide sequence ID" value="XM_051090328.1"/>
</dbReference>
<keyword evidence="2" id="KW-1185">Reference proteome</keyword>
<dbReference type="CDD" id="cd00121">
    <property type="entry name" value="MATH"/>
    <property type="match status" value="2"/>
</dbReference>
<accession>A0ABM3L8B9</accession>
<reference evidence="3" key="1">
    <citation type="submission" date="2025-08" db="UniProtKB">
        <authorList>
            <consortium name="RefSeq"/>
        </authorList>
    </citation>
    <scope>IDENTIFICATION</scope>
    <source>
        <tissue evidence="3">Stem</tissue>
    </source>
</reference>
<protein>
    <submittedName>
        <fullName evidence="3">Uncharacterized protein LOC103503525</fullName>
    </submittedName>
</protein>
<dbReference type="GeneID" id="103503525"/>